<dbReference type="Pfam" id="PF00005">
    <property type="entry name" value="ABC_tran"/>
    <property type="match status" value="1"/>
</dbReference>
<dbReference type="Proteomes" id="UP000621500">
    <property type="component" value="Unassembled WGS sequence"/>
</dbReference>
<dbReference type="Gene3D" id="3.40.50.300">
    <property type="entry name" value="P-loop containing nucleotide triphosphate hydrolases"/>
    <property type="match status" value="1"/>
</dbReference>
<comment type="similarity">
    <text evidence="1">Belongs to the ABC transporter superfamily.</text>
</comment>
<protein>
    <submittedName>
        <fullName evidence="7">ABC transporter ATP-binding protein</fullName>
    </submittedName>
</protein>
<dbReference type="InterPro" id="IPR003439">
    <property type="entry name" value="ABC_transporter-like_ATP-bd"/>
</dbReference>
<sequence>MTETLSRPIVPGAGPPHPVETSGLTKRYGDLVAVDSLDLTVRTGEVYGFLGPNGAGKTSTLRMLLGLVRPSAGAVRLFGRPPGAPGQLDRVGALIEGPACYPYLSGWDNLRVLARLTGTPPIRIRTVLEMVDLADRAGDRYASYSLGMKQRLGVAAALLKDPRLLILDEPTNGLDPAGMADMRALIRRLAAAGCTVLLSSHLLGEVQQICDRVGVVSRGRLVAESTVAELRGTAGVRVLAEPLDGAEERVRALLGPDRVRVVDGGLDLSVDPDRAAWLNTELVGAGVAVRELRPLERDLEQVFFELTGGGAGHVG</sequence>
<dbReference type="CDD" id="cd03268">
    <property type="entry name" value="ABC_BcrA_bacitracin_resist"/>
    <property type="match status" value="1"/>
</dbReference>
<evidence type="ECO:0000313" key="7">
    <source>
        <dbReference type="EMBL" id="GIG96883.1"/>
    </source>
</evidence>
<keyword evidence="4 7" id="KW-0067">ATP-binding</keyword>
<evidence type="ECO:0000256" key="3">
    <source>
        <dbReference type="ARBA" id="ARBA00022741"/>
    </source>
</evidence>
<dbReference type="PANTHER" id="PTHR43335:SF4">
    <property type="entry name" value="ABC TRANSPORTER, ATP-BINDING PROTEIN"/>
    <property type="match status" value="1"/>
</dbReference>
<gene>
    <name evidence="7" type="ORF">Pma05_34560</name>
</gene>
<reference evidence="7 8" key="1">
    <citation type="submission" date="2021-01" db="EMBL/GenBank/DDBJ databases">
        <title>Whole genome shotgun sequence of Plantactinospora mayteni NBRC 109088.</title>
        <authorList>
            <person name="Komaki H."/>
            <person name="Tamura T."/>
        </authorList>
    </citation>
    <scope>NUCLEOTIDE SEQUENCE [LARGE SCALE GENOMIC DNA]</scope>
    <source>
        <strain evidence="7 8">NBRC 109088</strain>
    </source>
</reference>
<dbReference type="PROSITE" id="PS50893">
    <property type="entry name" value="ABC_TRANSPORTER_2"/>
    <property type="match status" value="1"/>
</dbReference>
<dbReference type="GO" id="GO:0005524">
    <property type="term" value="F:ATP binding"/>
    <property type="evidence" value="ECO:0007669"/>
    <property type="project" value="UniProtKB-KW"/>
</dbReference>
<dbReference type="InterPro" id="IPR017871">
    <property type="entry name" value="ABC_transporter-like_CS"/>
</dbReference>
<dbReference type="PANTHER" id="PTHR43335">
    <property type="entry name" value="ABC TRANSPORTER, ATP-BINDING PROTEIN"/>
    <property type="match status" value="1"/>
</dbReference>
<proteinExistence type="inferred from homology"/>
<evidence type="ECO:0000256" key="4">
    <source>
        <dbReference type="ARBA" id="ARBA00022840"/>
    </source>
</evidence>
<evidence type="ECO:0000256" key="1">
    <source>
        <dbReference type="ARBA" id="ARBA00005417"/>
    </source>
</evidence>
<dbReference type="SMART" id="SM00382">
    <property type="entry name" value="AAA"/>
    <property type="match status" value="1"/>
</dbReference>
<feature type="domain" description="ABC transporter" evidence="6">
    <location>
        <begin position="19"/>
        <end position="243"/>
    </location>
</feature>
<feature type="region of interest" description="Disordered" evidence="5">
    <location>
        <begin position="1"/>
        <end position="22"/>
    </location>
</feature>
<comment type="caution">
    <text evidence="7">The sequence shown here is derived from an EMBL/GenBank/DDBJ whole genome shotgun (WGS) entry which is preliminary data.</text>
</comment>
<dbReference type="PROSITE" id="PS00211">
    <property type="entry name" value="ABC_TRANSPORTER_1"/>
    <property type="match status" value="1"/>
</dbReference>
<dbReference type="SUPFAM" id="SSF52540">
    <property type="entry name" value="P-loop containing nucleoside triphosphate hydrolases"/>
    <property type="match status" value="1"/>
</dbReference>
<dbReference type="InterPro" id="IPR003593">
    <property type="entry name" value="AAA+_ATPase"/>
</dbReference>
<evidence type="ECO:0000256" key="2">
    <source>
        <dbReference type="ARBA" id="ARBA00022448"/>
    </source>
</evidence>
<dbReference type="InterPro" id="IPR027417">
    <property type="entry name" value="P-loop_NTPase"/>
</dbReference>
<keyword evidence="8" id="KW-1185">Reference proteome</keyword>
<dbReference type="EMBL" id="BONX01000023">
    <property type="protein sequence ID" value="GIG96883.1"/>
    <property type="molecule type" value="Genomic_DNA"/>
</dbReference>
<organism evidence="7 8">
    <name type="scientific">Plantactinospora mayteni</name>
    <dbReference type="NCBI Taxonomy" id="566021"/>
    <lineage>
        <taxon>Bacteria</taxon>
        <taxon>Bacillati</taxon>
        <taxon>Actinomycetota</taxon>
        <taxon>Actinomycetes</taxon>
        <taxon>Micromonosporales</taxon>
        <taxon>Micromonosporaceae</taxon>
        <taxon>Plantactinospora</taxon>
    </lineage>
</organism>
<dbReference type="RefSeq" id="WP_203858400.1">
    <property type="nucleotide sequence ID" value="NZ_BAAAZQ010000001.1"/>
</dbReference>
<accession>A0ABQ4EQF0</accession>
<evidence type="ECO:0000259" key="6">
    <source>
        <dbReference type="PROSITE" id="PS50893"/>
    </source>
</evidence>
<keyword evidence="2" id="KW-0813">Transport</keyword>
<keyword evidence="3" id="KW-0547">Nucleotide-binding</keyword>
<evidence type="ECO:0000313" key="8">
    <source>
        <dbReference type="Proteomes" id="UP000621500"/>
    </source>
</evidence>
<name>A0ABQ4EQF0_9ACTN</name>
<evidence type="ECO:0000256" key="5">
    <source>
        <dbReference type="SAM" id="MobiDB-lite"/>
    </source>
</evidence>